<dbReference type="AlphaFoldDB" id="A0A431W406"/>
<accession>A0A431W406</accession>
<gene>
    <name evidence="1" type="ORF">EKG39_15930</name>
</gene>
<reference evidence="1 2" key="1">
    <citation type="submission" date="2018-12" db="EMBL/GenBank/DDBJ databases">
        <authorList>
            <person name="Yu L."/>
        </authorList>
    </citation>
    <scope>NUCLEOTIDE SEQUENCE [LARGE SCALE GENOMIC DNA]</scope>
    <source>
        <strain evidence="1 2">HAW-EB5</strain>
    </source>
</reference>
<dbReference type="EMBL" id="RXNV01000008">
    <property type="protein sequence ID" value="RTR30123.1"/>
    <property type="molecule type" value="Genomic_DNA"/>
</dbReference>
<sequence>MKPVSQRVSSIMLIAFIALISGCSTLSQPLTSSSKELKVNATELGKYWLVENGVLDWSALLNGNNNESSFSATFTINTQGQIENLNLEKIAGDFKADQQMHADFSKQTFIATKTNYLRQAVTITAQIN</sequence>
<dbReference type="PROSITE" id="PS51257">
    <property type="entry name" value="PROKAR_LIPOPROTEIN"/>
    <property type="match status" value="1"/>
</dbReference>
<proteinExistence type="predicted"/>
<protein>
    <submittedName>
        <fullName evidence="1">Uncharacterized protein</fullName>
    </submittedName>
</protein>
<keyword evidence="2" id="KW-1185">Reference proteome</keyword>
<evidence type="ECO:0000313" key="1">
    <source>
        <dbReference type="EMBL" id="RTR30123.1"/>
    </source>
</evidence>
<name>A0A431W406_9GAMM</name>
<comment type="caution">
    <text evidence="1">The sequence shown here is derived from an EMBL/GenBank/DDBJ whole genome shotgun (WGS) entry which is preliminary data.</text>
</comment>
<evidence type="ECO:0000313" key="2">
    <source>
        <dbReference type="Proteomes" id="UP000282060"/>
    </source>
</evidence>
<dbReference type="OrthoDB" id="6264765at2"/>
<dbReference type="Proteomes" id="UP000282060">
    <property type="component" value="Unassembled WGS sequence"/>
</dbReference>
<organism evidence="1 2">
    <name type="scientific">Shewanella atlantica</name>
    <dbReference type="NCBI Taxonomy" id="271099"/>
    <lineage>
        <taxon>Bacteria</taxon>
        <taxon>Pseudomonadati</taxon>
        <taxon>Pseudomonadota</taxon>
        <taxon>Gammaproteobacteria</taxon>
        <taxon>Alteromonadales</taxon>
        <taxon>Shewanellaceae</taxon>
        <taxon>Shewanella</taxon>
    </lineage>
</organism>
<dbReference type="RefSeq" id="WP_126506924.1">
    <property type="nucleotide sequence ID" value="NZ_RXNV01000008.1"/>
</dbReference>